<accession>A0A1F7U7D9</accession>
<gene>
    <name evidence="5" type="ORF">A3C96_03525</name>
</gene>
<dbReference type="EMBL" id="MGEA01000033">
    <property type="protein sequence ID" value="OGL74162.1"/>
    <property type="molecule type" value="Genomic_DNA"/>
</dbReference>
<dbReference type="Pfam" id="PF00011">
    <property type="entry name" value="HSP20"/>
    <property type="match status" value="1"/>
</dbReference>
<evidence type="ECO:0000256" key="3">
    <source>
        <dbReference type="SAM" id="MobiDB-lite"/>
    </source>
</evidence>
<evidence type="ECO:0000313" key="6">
    <source>
        <dbReference type="Proteomes" id="UP000177088"/>
    </source>
</evidence>
<feature type="domain" description="SHSP" evidence="4">
    <location>
        <begin position="24"/>
        <end position="134"/>
    </location>
</feature>
<dbReference type="InterPro" id="IPR002068">
    <property type="entry name" value="A-crystallin/Hsp20_dom"/>
</dbReference>
<organism evidence="5 6">
    <name type="scientific">Candidatus Uhrbacteria bacterium RIFCSPHIGHO2_02_FULL_60_10</name>
    <dbReference type="NCBI Taxonomy" id="1802392"/>
    <lineage>
        <taxon>Bacteria</taxon>
        <taxon>Candidatus Uhriibacteriota</taxon>
    </lineage>
</organism>
<comment type="caution">
    <text evidence="5">The sequence shown here is derived from an EMBL/GenBank/DDBJ whole genome shotgun (WGS) entry which is preliminary data.</text>
</comment>
<dbReference type="Proteomes" id="UP000177088">
    <property type="component" value="Unassembled WGS sequence"/>
</dbReference>
<dbReference type="PROSITE" id="PS01031">
    <property type="entry name" value="SHSP"/>
    <property type="match status" value="1"/>
</dbReference>
<dbReference type="SUPFAM" id="SSF49764">
    <property type="entry name" value="HSP20-like chaperones"/>
    <property type="match status" value="1"/>
</dbReference>
<evidence type="ECO:0000313" key="5">
    <source>
        <dbReference type="EMBL" id="OGL74162.1"/>
    </source>
</evidence>
<evidence type="ECO:0000256" key="2">
    <source>
        <dbReference type="RuleBase" id="RU003616"/>
    </source>
</evidence>
<evidence type="ECO:0000259" key="4">
    <source>
        <dbReference type="PROSITE" id="PS01031"/>
    </source>
</evidence>
<evidence type="ECO:0000256" key="1">
    <source>
        <dbReference type="PROSITE-ProRule" id="PRU00285"/>
    </source>
</evidence>
<dbReference type="CDD" id="cd06464">
    <property type="entry name" value="ACD_sHsps-like"/>
    <property type="match status" value="1"/>
</dbReference>
<dbReference type="InterPro" id="IPR031107">
    <property type="entry name" value="Small_HSP"/>
</dbReference>
<dbReference type="InterPro" id="IPR008978">
    <property type="entry name" value="HSP20-like_chaperone"/>
</dbReference>
<feature type="region of interest" description="Disordered" evidence="3">
    <location>
        <begin position="1"/>
        <end position="30"/>
    </location>
</feature>
<comment type="similarity">
    <text evidence="1 2">Belongs to the small heat shock protein (HSP20) family.</text>
</comment>
<proteinExistence type="inferred from homology"/>
<dbReference type="Gene3D" id="2.60.40.790">
    <property type="match status" value="1"/>
</dbReference>
<protein>
    <recommendedName>
        <fullName evidence="4">SHSP domain-containing protein</fullName>
    </recommendedName>
</protein>
<name>A0A1F7U7D9_9BACT</name>
<reference evidence="5 6" key="1">
    <citation type="journal article" date="2016" name="Nat. Commun.">
        <title>Thousands of microbial genomes shed light on interconnected biogeochemical processes in an aquifer system.</title>
        <authorList>
            <person name="Anantharaman K."/>
            <person name="Brown C.T."/>
            <person name="Hug L.A."/>
            <person name="Sharon I."/>
            <person name="Castelle C.J."/>
            <person name="Probst A.J."/>
            <person name="Thomas B.C."/>
            <person name="Singh A."/>
            <person name="Wilkins M.J."/>
            <person name="Karaoz U."/>
            <person name="Brodie E.L."/>
            <person name="Williams K.H."/>
            <person name="Hubbard S.S."/>
            <person name="Banfield J.F."/>
        </authorList>
    </citation>
    <scope>NUCLEOTIDE SEQUENCE [LARGE SCALE GENOMIC DNA]</scope>
</reference>
<sequence>MATKKKDEELTLFPEAKDSQGHPTGHDDGQLAVDVHETDKEIIVKSAIAGIQPENLDVFVQGDMLTVRGQRHDDEIVREGRALVRECHWGGFSRSLILPTEVDTENVKATLKNGILTIKLAKIGRGRKVMVKEE</sequence>
<dbReference type="PANTHER" id="PTHR11527">
    <property type="entry name" value="HEAT-SHOCK PROTEIN 20 FAMILY MEMBER"/>
    <property type="match status" value="1"/>
</dbReference>
<dbReference type="AlphaFoldDB" id="A0A1F7U7D9"/>